<keyword evidence="4" id="KW-0175">Coiled coil</keyword>
<evidence type="ECO:0000256" key="2">
    <source>
        <dbReference type="ARBA" id="ARBA00022553"/>
    </source>
</evidence>
<keyword evidence="3" id="KW-0472">Membrane</keyword>
<feature type="region of interest" description="Disordered" evidence="5">
    <location>
        <begin position="312"/>
        <end position="360"/>
    </location>
</feature>
<feature type="compositionally biased region" description="Basic and acidic residues" evidence="5">
    <location>
        <begin position="327"/>
        <end position="336"/>
    </location>
</feature>
<dbReference type="Proteomes" id="UP000792457">
    <property type="component" value="Unassembled WGS sequence"/>
</dbReference>
<dbReference type="GO" id="GO:0016020">
    <property type="term" value="C:membrane"/>
    <property type="evidence" value="ECO:0007669"/>
    <property type="project" value="UniProtKB-SubCell"/>
</dbReference>
<keyword evidence="7" id="KW-1185">Reference proteome</keyword>
<evidence type="ECO:0000256" key="5">
    <source>
        <dbReference type="SAM" id="MobiDB-lite"/>
    </source>
</evidence>
<gene>
    <name evidence="6" type="ORF">J437_LFUL014034</name>
</gene>
<evidence type="ECO:0000313" key="6">
    <source>
        <dbReference type="EMBL" id="KAG8235690.1"/>
    </source>
</evidence>
<dbReference type="InterPro" id="IPR043441">
    <property type="entry name" value="Tjap1/BEGAIN"/>
</dbReference>
<keyword evidence="2" id="KW-0597">Phosphoprotein</keyword>
<evidence type="ECO:0000256" key="4">
    <source>
        <dbReference type="SAM" id="Coils"/>
    </source>
</evidence>
<comment type="caution">
    <text evidence="6">The sequence shown here is derived from an EMBL/GenBank/DDBJ whole genome shotgun (WGS) entry which is preliminary data.</text>
</comment>
<evidence type="ECO:0008006" key="8">
    <source>
        <dbReference type="Google" id="ProtNLM"/>
    </source>
</evidence>
<comment type="subcellular location">
    <subcellularLocation>
        <location evidence="1">Membrane</location>
        <topology evidence="1">Peripheral membrane protein</topology>
    </subcellularLocation>
</comment>
<evidence type="ECO:0000313" key="7">
    <source>
        <dbReference type="Proteomes" id="UP000792457"/>
    </source>
</evidence>
<evidence type="ECO:0000256" key="3">
    <source>
        <dbReference type="ARBA" id="ARBA00023136"/>
    </source>
</evidence>
<name>A0A8K0KIX0_LADFU</name>
<reference evidence="6" key="2">
    <citation type="submission" date="2017-10" db="EMBL/GenBank/DDBJ databases">
        <title>Ladona fulva Genome sequencing and assembly.</title>
        <authorList>
            <person name="Murali S."/>
            <person name="Richards S."/>
            <person name="Bandaranaike D."/>
            <person name="Bellair M."/>
            <person name="Blankenburg K."/>
            <person name="Chao H."/>
            <person name="Dinh H."/>
            <person name="Doddapaneni H."/>
            <person name="Dugan-Rocha S."/>
            <person name="Elkadiri S."/>
            <person name="Gnanaolivu R."/>
            <person name="Hernandez B."/>
            <person name="Skinner E."/>
            <person name="Javaid M."/>
            <person name="Lee S."/>
            <person name="Li M."/>
            <person name="Ming W."/>
            <person name="Munidasa M."/>
            <person name="Muniz J."/>
            <person name="Nguyen L."/>
            <person name="Hughes D."/>
            <person name="Osuji N."/>
            <person name="Pu L.-L."/>
            <person name="Puazo M."/>
            <person name="Qu C."/>
            <person name="Quiroz J."/>
            <person name="Raj R."/>
            <person name="Weissenberger G."/>
            <person name="Xin Y."/>
            <person name="Zou X."/>
            <person name="Han Y."/>
            <person name="Worley K."/>
            <person name="Muzny D."/>
            <person name="Gibbs R."/>
        </authorList>
    </citation>
    <scope>NUCLEOTIDE SEQUENCE</scope>
    <source>
        <strain evidence="6">Sampled in the wild</strain>
    </source>
</reference>
<proteinExistence type="predicted"/>
<sequence length="360" mass="41187">MADRSTICKECGCICKNCLDHSTLHLHVEIENLKQRLLERDHHIVNMETNFLNEADKFPNGEYAALSEELLAWQEKYSRLYEAHKKLQKVNQNLEDKLLKIVDKFETDKSSLTRDITHLTQNLVEGNAKITRLQDENERYRNDVNLAIQLLQCKPSNFVSQKFDSLPGELQQKVKTYMTQKKRETGGMQSKPEMKTIKVPIPTFPPTAMVYSVNKTPAERESSSSKSANDGIDIVSAAIMAKVLEERERERCQRRHCDTCQCVKQNDKNLLLTTNSSGEISTPTSGRGTSSRQNILLEGITPYKDWNTSSLHNPMVHDMRSPSLDIEGDRGWRQTPRENSFPNRAPDQKLRSLLPAETEI</sequence>
<dbReference type="EMBL" id="KZ308939">
    <property type="protein sequence ID" value="KAG8235690.1"/>
    <property type="molecule type" value="Genomic_DNA"/>
</dbReference>
<dbReference type="PANTHER" id="PTHR28664:SF4">
    <property type="entry name" value="TIGHT JUNCTION-ASSOCIATED PROTEIN 1"/>
    <property type="match status" value="1"/>
</dbReference>
<dbReference type="PANTHER" id="PTHR28664">
    <property type="entry name" value="TIGHT JUNCTION-ASSOCIATED PROTEIN 1"/>
    <property type="match status" value="1"/>
</dbReference>
<organism evidence="6 7">
    <name type="scientific">Ladona fulva</name>
    <name type="common">Scarce chaser dragonfly</name>
    <name type="synonym">Libellula fulva</name>
    <dbReference type="NCBI Taxonomy" id="123851"/>
    <lineage>
        <taxon>Eukaryota</taxon>
        <taxon>Metazoa</taxon>
        <taxon>Ecdysozoa</taxon>
        <taxon>Arthropoda</taxon>
        <taxon>Hexapoda</taxon>
        <taxon>Insecta</taxon>
        <taxon>Pterygota</taxon>
        <taxon>Palaeoptera</taxon>
        <taxon>Odonata</taxon>
        <taxon>Epiprocta</taxon>
        <taxon>Anisoptera</taxon>
        <taxon>Libelluloidea</taxon>
        <taxon>Libellulidae</taxon>
        <taxon>Ladona</taxon>
    </lineage>
</organism>
<feature type="coiled-coil region" evidence="4">
    <location>
        <begin position="77"/>
        <end position="150"/>
    </location>
</feature>
<protein>
    <recommendedName>
        <fullName evidence="8">Tight junction-associated protein 1</fullName>
    </recommendedName>
</protein>
<dbReference type="OrthoDB" id="10068192at2759"/>
<accession>A0A8K0KIX0</accession>
<evidence type="ECO:0000256" key="1">
    <source>
        <dbReference type="ARBA" id="ARBA00004170"/>
    </source>
</evidence>
<reference evidence="6" key="1">
    <citation type="submission" date="2013-04" db="EMBL/GenBank/DDBJ databases">
        <authorList>
            <person name="Qu J."/>
            <person name="Murali S.C."/>
            <person name="Bandaranaike D."/>
            <person name="Bellair M."/>
            <person name="Blankenburg K."/>
            <person name="Chao H."/>
            <person name="Dinh H."/>
            <person name="Doddapaneni H."/>
            <person name="Downs B."/>
            <person name="Dugan-Rocha S."/>
            <person name="Elkadiri S."/>
            <person name="Gnanaolivu R.D."/>
            <person name="Hernandez B."/>
            <person name="Javaid M."/>
            <person name="Jayaseelan J.C."/>
            <person name="Lee S."/>
            <person name="Li M."/>
            <person name="Ming W."/>
            <person name="Munidasa M."/>
            <person name="Muniz J."/>
            <person name="Nguyen L."/>
            <person name="Ongeri F."/>
            <person name="Osuji N."/>
            <person name="Pu L.-L."/>
            <person name="Puazo M."/>
            <person name="Qu C."/>
            <person name="Quiroz J."/>
            <person name="Raj R."/>
            <person name="Weissenberger G."/>
            <person name="Xin Y."/>
            <person name="Zou X."/>
            <person name="Han Y."/>
            <person name="Richards S."/>
            <person name="Worley K."/>
            <person name="Muzny D."/>
            <person name="Gibbs R."/>
        </authorList>
    </citation>
    <scope>NUCLEOTIDE SEQUENCE</scope>
    <source>
        <strain evidence="6">Sampled in the wild</strain>
    </source>
</reference>
<dbReference type="AlphaFoldDB" id="A0A8K0KIX0"/>